<gene>
    <name evidence="3" type="ORF">MBLL_02763</name>
</gene>
<reference evidence="3" key="1">
    <citation type="submission" date="2019-12" db="EMBL/GenBank/DDBJ databases">
        <authorList>
            <person name="Cremers G."/>
        </authorList>
    </citation>
    <scope>NUCLEOTIDE SEQUENCE</scope>
    <source>
        <strain evidence="3">Mbul2</strain>
    </source>
</reference>
<evidence type="ECO:0000313" key="3">
    <source>
        <dbReference type="EMBL" id="CAA2143323.1"/>
    </source>
</evidence>
<feature type="signal peptide" evidence="1">
    <location>
        <begin position="1"/>
        <end position="29"/>
    </location>
</feature>
<organism evidence="3">
    <name type="scientific">Methylobacterium bullatum</name>
    <dbReference type="NCBI Taxonomy" id="570505"/>
    <lineage>
        <taxon>Bacteria</taxon>
        <taxon>Pseudomonadati</taxon>
        <taxon>Pseudomonadota</taxon>
        <taxon>Alphaproteobacteria</taxon>
        <taxon>Hyphomicrobiales</taxon>
        <taxon>Methylobacteriaceae</taxon>
        <taxon>Methylobacterium</taxon>
    </lineage>
</organism>
<feature type="chain" id="PRO_5025523364" description="Lipocalin-like domain-containing protein" evidence="1">
    <location>
        <begin position="30"/>
        <end position="171"/>
    </location>
</feature>
<name>A0A679JYG5_9HYPH</name>
<keyword evidence="1" id="KW-0732">Signal</keyword>
<dbReference type="AlphaFoldDB" id="A0A679JYG5"/>
<proteinExistence type="predicted"/>
<accession>A0A679JYG5</accession>
<dbReference type="Pfam" id="PF13924">
    <property type="entry name" value="Lipocalin_5"/>
    <property type="match status" value="1"/>
</dbReference>
<dbReference type="InterPro" id="IPR024311">
    <property type="entry name" value="Lipocalin-like"/>
</dbReference>
<feature type="domain" description="Lipocalin-like" evidence="2">
    <location>
        <begin position="37"/>
        <end position="168"/>
    </location>
</feature>
<evidence type="ECO:0000256" key="1">
    <source>
        <dbReference type="SAM" id="SignalP"/>
    </source>
</evidence>
<dbReference type="EMBL" id="LR743511">
    <property type="protein sequence ID" value="CAA2143323.1"/>
    <property type="molecule type" value="Genomic_DNA"/>
</dbReference>
<evidence type="ECO:0000259" key="2">
    <source>
        <dbReference type="Pfam" id="PF13924"/>
    </source>
</evidence>
<sequence>MRVSTLRRSFLGMWLPLLFTPTLGGSAQAASDARITGLWKLVSYEVEVRSTGKTIPVMGAHPAGFAYFTPEGRVFFNLTGEDRKPAVSDKERAALLDTMVSYTGRFTVTGNQWTAKLDAAWNPAWVGTEQTRSFEINGARLRVLTPWRVMPNWAEEGETRSIVTFERAADS</sequence>
<protein>
    <recommendedName>
        <fullName evidence="2">Lipocalin-like domain-containing protein</fullName>
    </recommendedName>
</protein>